<dbReference type="InterPro" id="IPR035979">
    <property type="entry name" value="RBD_domain_sf"/>
</dbReference>
<dbReference type="CDD" id="cd21608">
    <property type="entry name" value="RRM2_NsCP33_like"/>
    <property type="match status" value="1"/>
</dbReference>
<evidence type="ECO:0000313" key="5">
    <source>
        <dbReference type="Proteomes" id="UP000184368"/>
    </source>
</evidence>
<gene>
    <name evidence="4" type="ORF">SAMN05444008_108241</name>
</gene>
<dbReference type="Pfam" id="PF00076">
    <property type="entry name" value="RRM_1"/>
    <property type="match status" value="1"/>
</dbReference>
<dbReference type="InterPro" id="IPR052462">
    <property type="entry name" value="SLIRP/GR-RBP-like"/>
</dbReference>
<dbReference type="PROSITE" id="PS50102">
    <property type="entry name" value="RRM"/>
    <property type="match status" value="1"/>
</dbReference>
<dbReference type="EMBL" id="FQUO01000008">
    <property type="protein sequence ID" value="SHF49847.1"/>
    <property type="molecule type" value="Genomic_DNA"/>
</dbReference>
<evidence type="ECO:0000313" key="4">
    <source>
        <dbReference type="EMBL" id="SHF49847.1"/>
    </source>
</evidence>
<feature type="region of interest" description="Disordered" evidence="2">
    <location>
        <begin position="75"/>
        <end position="146"/>
    </location>
</feature>
<dbReference type="RefSeq" id="WP_073043568.1">
    <property type="nucleotide sequence ID" value="NZ_FQUO01000008.1"/>
</dbReference>
<organism evidence="4 5">
    <name type="scientific">Cnuella takakiae</name>
    <dbReference type="NCBI Taxonomy" id="1302690"/>
    <lineage>
        <taxon>Bacteria</taxon>
        <taxon>Pseudomonadati</taxon>
        <taxon>Bacteroidota</taxon>
        <taxon>Chitinophagia</taxon>
        <taxon>Chitinophagales</taxon>
        <taxon>Chitinophagaceae</taxon>
        <taxon>Cnuella</taxon>
    </lineage>
</organism>
<sequence length="146" mass="14402">MNIYVGNLSWNLKDQDLQGLFTPYGEVSSAKIVMDKFTNRSKGFGFVEMPNDEQAQAAIAELNGAEVDGRNLVVNESRPKEGGSGGGGGYKKSFGGGGGGGFRGGSGGGGGFRGGNGGGGGGFRGGSGGSGGGGFKKGGFRDGGGY</sequence>
<dbReference type="InterPro" id="IPR012677">
    <property type="entry name" value="Nucleotide-bd_a/b_plait_sf"/>
</dbReference>
<dbReference type="SMART" id="SM00360">
    <property type="entry name" value="RRM"/>
    <property type="match status" value="1"/>
</dbReference>
<dbReference type="SUPFAM" id="SSF54928">
    <property type="entry name" value="RNA-binding domain, RBD"/>
    <property type="match status" value="1"/>
</dbReference>
<evidence type="ECO:0000256" key="1">
    <source>
        <dbReference type="ARBA" id="ARBA00022884"/>
    </source>
</evidence>
<dbReference type="AlphaFoldDB" id="A0A1M5C5G0"/>
<dbReference type="STRING" id="1302690.BUE76_18445"/>
<dbReference type="Proteomes" id="UP000184368">
    <property type="component" value="Unassembled WGS sequence"/>
</dbReference>
<evidence type="ECO:0000259" key="3">
    <source>
        <dbReference type="PROSITE" id="PS50102"/>
    </source>
</evidence>
<reference evidence="4 5" key="1">
    <citation type="submission" date="2016-11" db="EMBL/GenBank/DDBJ databases">
        <authorList>
            <person name="Jaros S."/>
            <person name="Januszkiewicz K."/>
            <person name="Wedrychowicz H."/>
        </authorList>
    </citation>
    <scope>NUCLEOTIDE SEQUENCE [LARGE SCALE GENOMIC DNA]</scope>
    <source>
        <strain evidence="4 5">DSM 26897</strain>
    </source>
</reference>
<keyword evidence="5" id="KW-1185">Reference proteome</keyword>
<dbReference type="GO" id="GO:0003723">
    <property type="term" value="F:RNA binding"/>
    <property type="evidence" value="ECO:0007669"/>
    <property type="project" value="UniProtKB-KW"/>
</dbReference>
<protein>
    <submittedName>
        <fullName evidence="4">RNA recognition motif. (A.k.a. RRM, RBD, or RNP domain)</fullName>
    </submittedName>
</protein>
<dbReference type="Gene3D" id="3.30.70.330">
    <property type="match status" value="1"/>
</dbReference>
<dbReference type="InterPro" id="IPR048289">
    <property type="entry name" value="RRM2_NsCP33-like"/>
</dbReference>
<accession>A0A1M5C5G0</accession>
<dbReference type="PANTHER" id="PTHR48027">
    <property type="entry name" value="HETEROGENEOUS NUCLEAR RIBONUCLEOPROTEIN 87F-RELATED"/>
    <property type="match status" value="1"/>
</dbReference>
<dbReference type="OrthoDB" id="9798855at2"/>
<keyword evidence="1" id="KW-0694">RNA-binding</keyword>
<feature type="domain" description="RRM" evidence="3">
    <location>
        <begin position="1"/>
        <end position="79"/>
    </location>
</feature>
<name>A0A1M5C5G0_9BACT</name>
<dbReference type="InterPro" id="IPR000504">
    <property type="entry name" value="RRM_dom"/>
</dbReference>
<proteinExistence type="predicted"/>
<evidence type="ECO:0000256" key="2">
    <source>
        <dbReference type="SAM" id="MobiDB-lite"/>
    </source>
</evidence>
<feature type="compositionally biased region" description="Gly residues" evidence="2">
    <location>
        <begin position="82"/>
        <end position="146"/>
    </location>
</feature>